<dbReference type="CDD" id="cd13969">
    <property type="entry name" value="ADCK1-like"/>
    <property type="match status" value="1"/>
</dbReference>
<evidence type="ECO:0000313" key="5">
    <source>
        <dbReference type="EnsemblMetazoa" id="CapteP177807"/>
    </source>
</evidence>
<name>R7TZ03_CAPTE</name>
<evidence type="ECO:0000256" key="2">
    <source>
        <dbReference type="SAM" id="Phobius"/>
    </source>
</evidence>
<dbReference type="InterPro" id="IPR011009">
    <property type="entry name" value="Kinase-like_dom_sf"/>
</dbReference>
<evidence type="ECO:0000256" key="1">
    <source>
        <dbReference type="ARBA" id="ARBA00009670"/>
    </source>
</evidence>
<dbReference type="OrthoDB" id="427480at2759"/>
<comment type="similarity">
    <text evidence="1">Belongs to the protein kinase superfamily. ADCK protein kinase family.</text>
</comment>
<dbReference type="SUPFAM" id="SSF56112">
    <property type="entry name" value="Protein kinase-like (PK-like)"/>
    <property type="match status" value="1"/>
</dbReference>
<accession>R7TZ03</accession>
<gene>
    <name evidence="4" type="ORF">CAPTEDRAFT_177807</name>
</gene>
<dbReference type="STRING" id="283909.R7TZ03"/>
<feature type="transmembrane region" description="Helical" evidence="2">
    <location>
        <begin position="35"/>
        <end position="52"/>
    </location>
</feature>
<dbReference type="InterPro" id="IPR051130">
    <property type="entry name" value="Mito_struct-func_regulator"/>
</dbReference>
<keyword evidence="2" id="KW-0472">Membrane</keyword>
<dbReference type="PANTHER" id="PTHR43173">
    <property type="entry name" value="ABC1 FAMILY PROTEIN"/>
    <property type="match status" value="1"/>
</dbReference>
<dbReference type="HOGENOM" id="CLU_006533_2_6_1"/>
<reference evidence="4 6" key="2">
    <citation type="journal article" date="2013" name="Nature">
        <title>Insights into bilaterian evolution from three spiralian genomes.</title>
        <authorList>
            <person name="Simakov O."/>
            <person name="Marletaz F."/>
            <person name="Cho S.J."/>
            <person name="Edsinger-Gonzales E."/>
            <person name="Havlak P."/>
            <person name="Hellsten U."/>
            <person name="Kuo D.H."/>
            <person name="Larsson T."/>
            <person name="Lv J."/>
            <person name="Arendt D."/>
            <person name="Savage R."/>
            <person name="Osoegawa K."/>
            <person name="de Jong P."/>
            <person name="Grimwood J."/>
            <person name="Chapman J.A."/>
            <person name="Shapiro H."/>
            <person name="Aerts A."/>
            <person name="Otillar R.P."/>
            <person name="Terry A.Y."/>
            <person name="Boore J.L."/>
            <person name="Grigoriev I.V."/>
            <person name="Lindberg D.R."/>
            <person name="Seaver E.C."/>
            <person name="Weisblat D.A."/>
            <person name="Putnam N.H."/>
            <person name="Rokhsar D.S."/>
        </authorList>
    </citation>
    <scope>NUCLEOTIDE SEQUENCE</scope>
    <source>
        <strain evidence="4 6">I ESC-2004</strain>
    </source>
</reference>
<evidence type="ECO:0000313" key="4">
    <source>
        <dbReference type="EMBL" id="ELT98979.1"/>
    </source>
</evidence>
<dbReference type="FunCoup" id="R7TZ03">
    <property type="interactions" value="153"/>
</dbReference>
<reference evidence="5" key="3">
    <citation type="submission" date="2015-06" db="UniProtKB">
        <authorList>
            <consortium name="EnsemblMetazoa"/>
        </authorList>
    </citation>
    <scope>IDENTIFICATION</scope>
</reference>
<sequence length="572" mass="66415">MKLFNAGCRRCLSSVLCRQLSAQAAKPPKRRFRKITLGLVLIPSAVGCVYYAQLDSRGKRKVHVTVEGFSRFVRSFSIGAAISVDYKWSLWNLDDESEEYAKIIKDVHQRAADRILAGCLKNGGLYIKLGQGLVSFNHLLPPEYLKTLEVLQDRALMRKPHEVEQLFMEDFEKLPSEIFAEFDEEPIAAASLAQVHKAKTKEGKVVAVKVQYIDLRDRFNGDIYTLEILLSLIGLMHPKFSFGWVLKDLKKTLAQELDFENEGRNGERCFNDLKHLKYIYVPKILWDITTKRVLTTEFIDGCKISDLQSIKKMGLSLKDVDYKLVQCFSYQIFHTGFVHADPHPGNIFVRKGTDGNAELVLLDHGLYDYLKEQDRINLCRLYKSIVNKDEVGMQDFSLQLGVKDWFLFCLIIYQRPLGLKNRGPFEGLPRGHVEWKQLPEEEKDRLRSSIEEIHEGLFRAMKDMPFPLFMIFRNLNTVRAICRTHGHPVDRYTIMARSAIRGVFKDENHSGIMGWFHGCWHLLVYEYRLQSEVWKMKLGLLYMRVLQYFGKLPDFKELQKIMERTEKRLEGV</sequence>
<evidence type="ECO:0000313" key="6">
    <source>
        <dbReference type="Proteomes" id="UP000014760"/>
    </source>
</evidence>
<dbReference type="EMBL" id="AMQN01010231">
    <property type="status" value="NOT_ANNOTATED_CDS"/>
    <property type="molecule type" value="Genomic_DNA"/>
</dbReference>
<dbReference type="Pfam" id="PF03109">
    <property type="entry name" value="ABC1"/>
    <property type="match status" value="1"/>
</dbReference>
<dbReference type="InterPro" id="IPR004147">
    <property type="entry name" value="ABC1_dom"/>
</dbReference>
<evidence type="ECO:0000259" key="3">
    <source>
        <dbReference type="Pfam" id="PF03109"/>
    </source>
</evidence>
<dbReference type="PANTHER" id="PTHR43173:SF28">
    <property type="entry name" value="AARF DOMAIN CONTAINING KINASE 5"/>
    <property type="match status" value="1"/>
</dbReference>
<protein>
    <recommendedName>
        <fullName evidence="3">ABC1 atypical kinase-like domain-containing protein</fullName>
    </recommendedName>
</protein>
<dbReference type="OMA" id="DVMTTMV"/>
<dbReference type="Proteomes" id="UP000014760">
    <property type="component" value="Unassembled WGS sequence"/>
</dbReference>
<feature type="domain" description="ABC1 atypical kinase-like" evidence="3">
    <location>
        <begin position="151"/>
        <end position="394"/>
    </location>
</feature>
<dbReference type="EnsemblMetazoa" id="CapteT177807">
    <property type="protein sequence ID" value="CapteP177807"/>
    <property type="gene ID" value="CapteG177807"/>
</dbReference>
<keyword evidence="6" id="KW-1185">Reference proteome</keyword>
<reference evidence="6" key="1">
    <citation type="submission" date="2012-12" db="EMBL/GenBank/DDBJ databases">
        <authorList>
            <person name="Hellsten U."/>
            <person name="Grimwood J."/>
            <person name="Chapman J.A."/>
            <person name="Shapiro H."/>
            <person name="Aerts A."/>
            <person name="Otillar R.P."/>
            <person name="Terry A.Y."/>
            <person name="Boore J.L."/>
            <person name="Simakov O."/>
            <person name="Marletaz F."/>
            <person name="Cho S.-J."/>
            <person name="Edsinger-Gonzales E."/>
            <person name="Havlak P."/>
            <person name="Kuo D.-H."/>
            <person name="Larsson T."/>
            <person name="Lv J."/>
            <person name="Arendt D."/>
            <person name="Savage R."/>
            <person name="Osoegawa K."/>
            <person name="de Jong P."/>
            <person name="Lindberg D.R."/>
            <person name="Seaver E.C."/>
            <person name="Weisblat D.A."/>
            <person name="Putnam N.H."/>
            <person name="Grigoriev I.V."/>
            <person name="Rokhsar D.S."/>
        </authorList>
    </citation>
    <scope>NUCLEOTIDE SEQUENCE</scope>
    <source>
        <strain evidence="6">I ESC-2004</strain>
    </source>
</reference>
<organism evidence="4">
    <name type="scientific">Capitella teleta</name>
    <name type="common">Polychaete worm</name>
    <dbReference type="NCBI Taxonomy" id="283909"/>
    <lineage>
        <taxon>Eukaryota</taxon>
        <taxon>Metazoa</taxon>
        <taxon>Spiralia</taxon>
        <taxon>Lophotrochozoa</taxon>
        <taxon>Annelida</taxon>
        <taxon>Polychaeta</taxon>
        <taxon>Sedentaria</taxon>
        <taxon>Scolecida</taxon>
        <taxon>Capitellidae</taxon>
        <taxon>Capitella</taxon>
    </lineage>
</organism>
<keyword evidence="2" id="KW-1133">Transmembrane helix</keyword>
<keyword evidence="2" id="KW-0812">Transmembrane</keyword>
<proteinExistence type="inferred from homology"/>
<dbReference type="InterPro" id="IPR045307">
    <property type="entry name" value="ADCK1_dom"/>
</dbReference>
<dbReference type="EMBL" id="KB307360">
    <property type="protein sequence ID" value="ELT98979.1"/>
    <property type="molecule type" value="Genomic_DNA"/>
</dbReference>
<dbReference type="AlphaFoldDB" id="R7TZ03"/>